<evidence type="ECO:0000313" key="4">
    <source>
        <dbReference type="Proteomes" id="UP000275267"/>
    </source>
</evidence>
<dbReference type="PANTHER" id="PTHR19321:SF3">
    <property type="entry name" value="65-KDA MICROTUBULE-ASSOCIATED PROTEIN 8"/>
    <property type="match status" value="1"/>
</dbReference>
<name>A0A3L6PRX1_PANMI</name>
<dbReference type="GO" id="GO:0008017">
    <property type="term" value="F:microtubule binding"/>
    <property type="evidence" value="ECO:0007669"/>
    <property type="project" value="InterPro"/>
</dbReference>
<dbReference type="EMBL" id="PQIB02000016">
    <property type="protein sequence ID" value="RLM61442.1"/>
    <property type="molecule type" value="Genomic_DNA"/>
</dbReference>
<evidence type="ECO:0000256" key="1">
    <source>
        <dbReference type="ARBA" id="ARBA00006187"/>
    </source>
</evidence>
<dbReference type="GO" id="GO:0005737">
    <property type="term" value="C:cytoplasm"/>
    <property type="evidence" value="ECO:0007669"/>
    <property type="project" value="TreeGrafter"/>
</dbReference>
<dbReference type="Pfam" id="PF03999">
    <property type="entry name" value="MAP65_ASE1"/>
    <property type="match status" value="1"/>
</dbReference>
<dbReference type="GO" id="GO:0000226">
    <property type="term" value="P:microtubule cytoskeleton organization"/>
    <property type="evidence" value="ECO:0007669"/>
    <property type="project" value="InterPro"/>
</dbReference>
<comment type="caution">
    <text evidence="3">The sequence shown here is derived from an EMBL/GenBank/DDBJ whole genome shotgun (WGS) entry which is preliminary data.</text>
</comment>
<comment type="similarity">
    <text evidence="1">Belongs to the MAP65/ASE1 family.</text>
</comment>
<dbReference type="Proteomes" id="UP000275267">
    <property type="component" value="Unassembled WGS sequence"/>
</dbReference>
<evidence type="ECO:0000256" key="2">
    <source>
        <dbReference type="ARBA" id="ARBA00022701"/>
    </source>
</evidence>
<dbReference type="OrthoDB" id="642895at2759"/>
<organism evidence="3 4">
    <name type="scientific">Panicum miliaceum</name>
    <name type="common">Proso millet</name>
    <name type="synonym">Broomcorn millet</name>
    <dbReference type="NCBI Taxonomy" id="4540"/>
    <lineage>
        <taxon>Eukaryota</taxon>
        <taxon>Viridiplantae</taxon>
        <taxon>Streptophyta</taxon>
        <taxon>Embryophyta</taxon>
        <taxon>Tracheophyta</taxon>
        <taxon>Spermatophyta</taxon>
        <taxon>Magnoliopsida</taxon>
        <taxon>Liliopsida</taxon>
        <taxon>Poales</taxon>
        <taxon>Poaceae</taxon>
        <taxon>PACMAD clade</taxon>
        <taxon>Panicoideae</taxon>
        <taxon>Panicodae</taxon>
        <taxon>Paniceae</taxon>
        <taxon>Panicinae</taxon>
        <taxon>Panicum</taxon>
        <taxon>Panicum sect. Panicum</taxon>
    </lineage>
</organism>
<reference evidence="4" key="1">
    <citation type="journal article" date="2019" name="Nat. Commun.">
        <title>The genome of broomcorn millet.</title>
        <authorList>
            <person name="Zou C."/>
            <person name="Miki D."/>
            <person name="Li D."/>
            <person name="Tang Q."/>
            <person name="Xiao L."/>
            <person name="Rajput S."/>
            <person name="Deng P."/>
            <person name="Jia W."/>
            <person name="Huang R."/>
            <person name="Zhang M."/>
            <person name="Sun Y."/>
            <person name="Hu J."/>
            <person name="Fu X."/>
            <person name="Schnable P.S."/>
            <person name="Li F."/>
            <person name="Zhang H."/>
            <person name="Feng B."/>
            <person name="Zhu X."/>
            <person name="Liu R."/>
            <person name="Schnable J.C."/>
            <person name="Zhu J.-K."/>
            <person name="Zhang H."/>
        </authorList>
    </citation>
    <scope>NUCLEOTIDE SEQUENCE [LARGE SCALE GENOMIC DNA]</scope>
</reference>
<keyword evidence="2" id="KW-0493">Microtubule</keyword>
<protein>
    <submittedName>
        <fullName evidence="3">65-kDa microtubule-associated protein 8</fullName>
    </submittedName>
</protein>
<dbReference type="GO" id="GO:0005874">
    <property type="term" value="C:microtubule"/>
    <property type="evidence" value="ECO:0007669"/>
    <property type="project" value="UniProtKB-KW"/>
</dbReference>
<evidence type="ECO:0000313" key="3">
    <source>
        <dbReference type="EMBL" id="RLM61442.1"/>
    </source>
</evidence>
<gene>
    <name evidence="3" type="ORF">C2845_PM14G19040</name>
</gene>
<dbReference type="GO" id="GO:0005819">
    <property type="term" value="C:spindle"/>
    <property type="evidence" value="ECO:0007669"/>
    <property type="project" value="TreeGrafter"/>
</dbReference>
<keyword evidence="4" id="KW-1185">Reference proteome</keyword>
<proteinExistence type="inferred from homology"/>
<dbReference type="AlphaFoldDB" id="A0A3L6PRX1"/>
<dbReference type="InterPro" id="IPR007145">
    <property type="entry name" value="MAP65_Ase1_PRC1"/>
</dbReference>
<dbReference type="STRING" id="4540.A0A3L6PRX1"/>
<accession>A0A3L6PRX1</accession>
<sequence>MGSLKMTEKTPGAALPESSCAYLLQELKMIWDEVGQDQSERGRILEEREQECQEVYRRKVNSANMSRIQLHQALAESEAEFTNLLLSLGERSFPGRSTLKEQLNSITPALQEMQMRKEARVKQFMEVQTEIQRIASEIAGRLGTEAVTVNEEDLSLKKLEEFQSELQIMKREKSDRLCKVEEYKVLIHNFAKVMGMDPSKILANVHPRLLDGPNEQQTEYQ</sequence>
<dbReference type="PANTHER" id="PTHR19321">
    <property type="entry name" value="PROTEIN REGULATOR OF CYTOKINESIS 1 PRC1-RELATED"/>
    <property type="match status" value="1"/>
</dbReference>